<dbReference type="EMBL" id="BQKI01000015">
    <property type="protein sequence ID" value="GJN09411.1"/>
    <property type="molecule type" value="Genomic_DNA"/>
</dbReference>
<organism evidence="1 2">
    <name type="scientific">Eleusine coracana subsp. coracana</name>
    <dbReference type="NCBI Taxonomy" id="191504"/>
    <lineage>
        <taxon>Eukaryota</taxon>
        <taxon>Viridiplantae</taxon>
        <taxon>Streptophyta</taxon>
        <taxon>Embryophyta</taxon>
        <taxon>Tracheophyta</taxon>
        <taxon>Spermatophyta</taxon>
        <taxon>Magnoliopsida</taxon>
        <taxon>Liliopsida</taxon>
        <taxon>Poales</taxon>
        <taxon>Poaceae</taxon>
        <taxon>PACMAD clade</taxon>
        <taxon>Chloridoideae</taxon>
        <taxon>Cynodonteae</taxon>
        <taxon>Eleusininae</taxon>
        <taxon>Eleusine</taxon>
    </lineage>
</organism>
<sequence length="72" mass="8320">MIIYLVMAVDFPQWAYKAVDKIRRGYIWKGCIDVKGGHCLVAWDMVCRPLELGGLAISNLRNLGWALRVRWL</sequence>
<protein>
    <submittedName>
        <fullName evidence="1">Uncharacterized protein</fullName>
    </submittedName>
</protein>
<name>A0AAV5DGT6_ELECO</name>
<evidence type="ECO:0000313" key="1">
    <source>
        <dbReference type="EMBL" id="GJN09411.1"/>
    </source>
</evidence>
<gene>
    <name evidence="1" type="primary">ga27415</name>
    <name evidence="1" type="ORF">PR202_ga27415</name>
</gene>
<accession>A0AAV5DGT6</accession>
<reference evidence="1" key="2">
    <citation type="submission" date="2021-12" db="EMBL/GenBank/DDBJ databases">
        <title>Resequencing data analysis of finger millet.</title>
        <authorList>
            <person name="Hatakeyama M."/>
            <person name="Aluri S."/>
            <person name="Balachadran M.T."/>
            <person name="Sivarajan S.R."/>
            <person name="Poveda L."/>
            <person name="Shimizu-Inatsugi R."/>
            <person name="Schlapbach R."/>
            <person name="Sreeman S.M."/>
            <person name="Shimizu K.K."/>
        </authorList>
    </citation>
    <scope>NUCLEOTIDE SEQUENCE</scope>
</reference>
<proteinExistence type="predicted"/>
<dbReference type="AlphaFoldDB" id="A0AAV5DGT6"/>
<reference evidence="1" key="1">
    <citation type="journal article" date="2018" name="DNA Res.">
        <title>Multiple hybrid de novo genome assembly of finger millet, an orphan allotetraploid crop.</title>
        <authorList>
            <person name="Hatakeyama M."/>
            <person name="Aluri S."/>
            <person name="Balachadran M.T."/>
            <person name="Sivarajan S.R."/>
            <person name="Patrignani A."/>
            <person name="Gruter S."/>
            <person name="Poveda L."/>
            <person name="Shimizu-Inatsugi R."/>
            <person name="Baeten J."/>
            <person name="Francoijs K.J."/>
            <person name="Nataraja K.N."/>
            <person name="Reddy Y.A.N."/>
            <person name="Phadnis S."/>
            <person name="Ravikumar R.L."/>
            <person name="Schlapbach R."/>
            <person name="Sreeman S.M."/>
            <person name="Shimizu K.K."/>
        </authorList>
    </citation>
    <scope>NUCLEOTIDE SEQUENCE</scope>
</reference>
<evidence type="ECO:0000313" key="2">
    <source>
        <dbReference type="Proteomes" id="UP001054889"/>
    </source>
</evidence>
<dbReference type="Proteomes" id="UP001054889">
    <property type="component" value="Unassembled WGS sequence"/>
</dbReference>
<keyword evidence="2" id="KW-1185">Reference proteome</keyword>
<comment type="caution">
    <text evidence="1">The sequence shown here is derived from an EMBL/GenBank/DDBJ whole genome shotgun (WGS) entry which is preliminary data.</text>
</comment>